<dbReference type="InterPro" id="IPR017907">
    <property type="entry name" value="Znf_RING_CS"/>
</dbReference>
<accession>A0A6C0IB28</accession>
<dbReference type="Pfam" id="PF13920">
    <property type="entry name" value="zf-C3HC4_3"/>
    <property type="match status" value="1"/>
</dbReference>
<protein>
    <recommendedName>
        <fullName evidence="4">RING-type domain-containing protein</fullName>
    </recommendedName>
</protein>
<dbReference type="SMART" id="SM00184">
    <property type="entry name" value="RING"/>
    <property type="match status" value="1"/>
</dbReference>
<dbReference type="PROSITE" id="PS00518">
    <property type="entry name" value="ZF_RING_1"/>
    <property type="match status" value="1"/>
</dbReference>
<name>A0A6C0IB28_9ZZZZ</name>
<dbReference type="AlphaFoldDB" id="A0A6C0IB28"/>
<evidence type="ECO:0000313" key="5">
    <source>
        <dbReference type="EMBL" id="QHT89223.1"/>
    </source>
</evidence>
<dbReference type="Gene3D" id="3.30.40.10">
    <property type="entry name" value="Zinc/RING finger domain, C3HC4 (zinc finger)"/>
    <property type="match status" value="1"/>
</dbReference>
<evidence type="ECO:0000256" key="1">
    <source>
        <dbReference type="ARBA" id="ARBA00022723"/>
    </source>
</evidence>
<evidence type="ECO:0000256" key="2">
    <source>
        <dbReference type="ARBA" id="ARBA00022771"/>
    </source>
</evidence>
<organism evidence="5">
    <name type="scientific">viral metagenome</name>
    <dbReference type="NCBI Taxonomy" id="1070528"/>
    <lineage>
        <taxon>unclassified sequences</taxon>
        <taxon>metagenomes</taxon>
        <taxon>organismal metagenomes</taxon>
    </lineage>
</organism>
<dbReference type="InterPro" id="IPR013083">
    <property type="entry name" value="Znf_RING/FYVE/PHD"/>
</dbReference>
<dbReference type="PROSITE" id="PS50089">
    <property type="entry name" value="ZF_RING_2"/>
    <property type="match status" value="1"/>
</dbReference>
<dbReference type="InterPro" id="IPR001841">
    <property type="entry name" value="Znf_RING"/>
</dbReference>
<evidence type="ECO:0000259" key="4">
    <source>
        <dbReference type="PROSITE" id="PS50089"/>
    </source>
</evidence>
<reference evidence="5" key="1">
    <citation type="journal article" date="2020" name="Nature">
        <title>Giant virus diversity and host interactions through global metagenomics.</title>
        <authorList>
            <person name="Schulz F."/>
            <person name="Roux S."/>
            <person name="Paez-Espino D."/>
            <person name="Jungbluth S."/>
            <person name="Walsh D.A."/>
            <person name="Denef V.J."/>
            <person name="McMahon K.D."/>
            <person name="Konstantinidis K.T."/>
            <person name="Eloe-Fadrosh E.A."/>
            <person name="Kyrpides N.C."/>
            <person name="Woyke T."/>
        </authorList>
    </citation>
    <scope>NUCLEOTIDE SEQUENCE</scope>
    <source>
        <strain evidence="5">GVMAG-M-3300023184-53</strain>
    </source>
</reference>
<evidence type="ECO:0000256" key="3">
    <source>
        <dbReference type="ARBA" id="ARBA00022833"/>
    </source>
</evidence>
<dbReference type="GO" id="GO:0008270">
    <property type="term" value="F:zinc ion binding"/>
    <property type="evidence" value="ECO:0007669"/>
    <property type="project" value="UniProtKB-KW"/>
</dbReference>
<sequence length="246" mass="29123">MDLTNQLHLIIEQSPHPLLYYNDPRLERTFEAFITERNGTQEDRDRSLYSTVFNQLKNKIYQEPEETPKLTDEQYSDFVGKYYTENLTDNINRVKKLIVNFYNRKNELELKIDQNTKKFESFSKNILSSLENIDDLVGKDLSPRDLELKDILCERIEWYYSKLEIDSLKKEYTDILLEYSFFKKLIGSLTEVLPCGICQICLDAQVTIFIDPCGHTICTKCYDHSTSIDRCHFCRTKINSFKKIFL</sequence>
<dbReference type="EMBL" id="MN740137">
    <property type="protein sequence ID" value="QHT89223.1"/>
    <property type="molecule type" value="Genomic_DNA"/>
</dbReference>
<proteinExistence type="predicted"/>
<keyword evidence="3" id="KW-0862">Zinc</keyword>
<dbReference type="SUPFAM" id="SSF57850">
    <property type="entry name" value="RING/U-box"/>
    <property type="match status" value="1"/>
</dbReference>
<keyword evidence="2" id="KW-0863">Zinc-finger</keyword>
<feature type="domain" description="RING-type" evidence="4">
    <location>
        <begin position="198"/>
        <end position="235"/>
    </location>
</feature>
<keyword evidence="1" id="KW-0479">Metal-binding</keyword>